<keyword evidence="2" id="KW-1185">Reference proteome</keyword>
<dbReference type="RefSeq" id="WP_175270143.1">
    <property type="nucleotide sequence ID" value="NZ_JABFCR010000048.1"/>
</dbReference>
<organism evidence="1 2">
    <name type="scientific">Mucilaginibacter humi</name>
    <dbReference type="NCBI Taxonomy" id="2732510"/>
    <lineage>
        <taxon>Bacteria</taxon>
        <taxon>Pseudomonadati</taxon>
        <taxon>Bacteroidota</taxon>
        <taxon>Sphingobacteriia</taxon>
        <taxon>Sphingobacteriales</taxon>
        <taxon>Sphingobacteriaceae</taxon>
        <taxon>Mucilaginibacter</taxon>
    </lineage>
</organism>
<dbReference type="Proteomes" id="UP000566071">
    <property type="component" value="Unassembled WGS sequence"/>
</dbReference>
<gene>
    <name evidence="1" type="ORF">HK413_10650</name>
</gene>
<evidence type="ECO:0008006" key="3">
    <source>
        <dbReference type="Google" id="ProtNLM"/>
    </source>
</evidence>
<name>A0ABX1W2V7_9SPHI</name>
<sequence>MKYTDRPKYKQYKWEHKNYGQEEVNNYFVGNDRLNTQDKIVALCKTIPALNIVHSGNAGDVIYALPTIKKIYEVTGVAINLYLKTGKPLVLSGYSAHPLGAVMLNEKMVNLLSPLINAQEYIAKCEIYNGQQIHVDLDFFRAKLFSLDNTNIARWCSYITGVTPQLWQSWLTVDADRSYPNTIIVARSERYRNSFVNYSFLKNYDNLVFIGVEAEYEDMRKAIPNIKWVQVDDFLQLAQIIAGCKLFIGNQSFPFSIAEALKVPRILEIYYHTANVIPEGEGAHDFSSRIILNHW</sequence>
<protein>
    <recommendedName>
        <fullName evidence="3">Glycosyltransferase family 9 protein</fullName>
    </recommendedName>
</protein>
<evidence type="ECO:0000313" key="1">
    <source>
        <dbReference type="EMBL" id="NNU34465.1"/>
    </source>
</evidence>
<proteinExistence type="predicted"/>
<reference evidence="1 2" key="1">
    <citation type="submission" date="2020-05" db="EMBL/GenBank/DDBJ databases">
        <authorList>
            <person name="Khan S.A."/>
            <person name="Jeon C.O."/>
            <person name="Chun B.H."/>
        </authorList>
    </citation>
    <scope>NUCLEOTIDE SEQUENCE [LARGE SCALE GENOMIC DNA]</scope>
    <source>
        <strain evidence="1 2">S1162</strain>
    </source>
</reference>
<dbReference type="EMBL" id="JABFCR010000048">
    <property type="protein sequence ID" value="NNU34465.1"/>
    <property type="molecule type" value="Genomic_DNA"/>
</dbReference>
<evidence type="ECO:0000313" key="2">
    <source>
        <dbReference type="Proteomes" id="UP000566071"/>
    </source>
</evidence>
<accession>A0ABX1W2V7</accession>
<dbReference type="Gene3D" id="3.40.50.2000">
    <property type="entry name" value="Glycogen Phosphorylase B"/>
    <property type="match status" value="1"/>
</dbReference>
<comment type="caution">
    <text evidence="1">The sequence shown here is derived from an EMBL/GenBank/DDBJ whole genome shotgun (WGS) entry which is preliminary data.</text>
</comment>